<dbReference type="InterPro" id="IPR008967">
    <property type="entry name" value="p53-like_TF_DNA-bd_sf"/>
</dbReference>
<dbReference type="PANTHER" id="PTHR11950:SF31">
    <property type="entry name" value="SEGMENTATION PROTEIN RUNT"/>
    <property type="match status" value="1"/>
</dbReference>
<comment type="caution">
    <text evidence="6">The sequence shown here is derived from an EMBL/GenBank/DDBJ whole genome shotgun (WGS) entry which is preliminary data.</text>
</comment>
<evidence type="ECO:0000256" key="1">
    <source>
        <dbReference type="ARBA" id="ARBA00004123"/>
    </source>
</evidence>
<organism evidence="6 7">
    <name type="scientific">Tropilaelaps mercedesae</name>
    <dbReference type="NCBI Taxonomy" id="418985"/>
    <lineage>
        <taxon>Eukaryota</taxon>
        <taxon>Metazoa</taxon>
        <taxon>Ecdysozoa</taxon>
        <taxon>Arthropoda</taxon>
        <taxon>Chelicerata</taxon>
        <taxon>Arachnida</taxon>
        <taxon>Acari</taxon>
        <taxon>Parasitiformes</taxon>
        <taxon>Mesostigmata</taxon>
        <taxon>Gamasina</taxon>
        <taxon>Dermanyssoidea</taxon>
        <taxon>Laelapidae</taxon>
        <taxon>Tropilaelaps</taxon>
    </lineage>
</organism>
<protein>
    <recommendedName>
        <fullName evidence="5">Runt domain-containing protein</fullName>
    </recommendedName>
</protein>
<dbReference type="GO" id="GO:0000981">
    <property type="term" value="F:DNA-binding transcription factor activity, RNA polymerase II-specific"/>
    <property type="evidence" value="ECO:0007669"/>
    <property type="project" value="TreeGrafter"/>
</dbReference>
<dbReference type="Gene3D" id="2.60.40.720">
    <property type="match status" value="1"/>
</dbReference>
<evidence type="ECO:0000256" key="3">
    <source>
        <dbReference type="ARBA" id="ARBA00023163"/>
    </source>
</evidence>
<evidence type="ECO:0000313" key="6">
    <source>
        <dbReference type="EMBL" id="OQR71529.1"/>
    </source>
</evidence>
<evidence type="ECO:0000256" key="4">
    <source>
        <dbReference type="ARBA" id="ARBA00023242"/>
    </source>
</evidence>
<sequence>MRQSTGRLIEKKDETVLPYEKALTSFLNEYSAELTRTEAPNIICSVLPLHWRSNKSLPTAFRVVSLSGDVPDNTQVTVTAGNDENCAAETRNSFATMKGSVAKFNDLRLVGRSGRVDVDGAQFVLL</sequence>
<reference evidence="6 7" key="1">
    <citation type="journal article" date="2017" name="Gigascience">
        <title>Draft genome of the honey bee ectoparasitic mite, Tropilaelaps mercedesae, is shaped by the parasitic life history.</title>
        <authorList>
            <person name="Dong X."/>
            <person name="Armstrong S.D."/>
            <person name="Xia D."/>
            <person name="Makepeace B.L."/>
            <person name="Darby A.C."/>
            <person name="Kadowaki T."/>
        </authorList>
    </citation>
    <scope>NUCLEOTIDE SEQUENCE [LARGE SCALE GENOMIC DNA]</scope>
    <source>
        <strain evidence="6">Wuxi-XJTLU</strain>
    </source>
</reference>
<dbReference type="InterPro" id="IPR013524">
    <property type="entry name" value="Runt_dom"/>
</dbReference>
<feature type="domain" description="Runt" evidence="5">
    <location>
        <begin position="22"/>
        <end position="126"/>
    </location>
</feature>
<dbReference type="SUPFAM" id="SSF49417">
    <property type="entry name" value="p53-like transcription factors"/>
    <property type="match status" value="1"/>
</dbReference>
<dbReference type="Proteomes" id="UP000192247">
    <property type="component" value="Unassembled WGS sequence"/>
</dbReference>
<dbReference type="STRING" id="418985.A0A1V9XDF7"/>
<keyword evidence="2" id="KW-0805">Transcription regulation</keyword>
<keyword evidence="4" id="KW-0539">Nucleus</keyword>
<dbReference type="InterPro" id="IPR012346">
    <property type="entry name" value="p53/RUNT-type_TF_DNA-bd_sf"/>
</dbReference>
<accession>A0A1V9XDF7</accession>
<dbReference type="PRINTS" id="PR00967">
    <property type="entry name" value="ONCOGENEAML1"/>
</dbReference>
<dbReference type="InParanoid" id="A0A1V9XDF7"/>
<dbReference type="GO" id="GO:0000978">
    <property type="term" value="F:RNA polymerase II cis-regulatory region sequence-specific DNA binding"/>
    <property type="evidence" value="ECO:0007669"/>
    <property type="project" value="TreeGrafter"/>
</dbReference>
<dbReference type="EMBL" id="MNPL01014305">
    <property type="protein sequence ID" value="OQR71529.1"/>
    <property type="molecule type" value="Genomic_DNA"/>
</dbReference>
<proteinExistence type="predicted"/>
<dbReference type="GO" id="GO:0005524">
    <property type="term" value="F:ATP binding"/>
    <property type="evidence" value="ECO:0007669"/>
    <property type="project" value="InterPro"/>
</dbReference>
<keyword evidence="7" id="KW-1185">Reference proteome</keyword>
<evidence type="ECO:0000256" key="2">
    <source>
        <dbReference type="ARBA" id="ARBA00023015"/>
    </source>
</evidence>
<evidence type="ECO:0000313" key="7">
    <source>
        <dbReference type="Proteomes" id="UP000192247"/>
    </source>
</evidence>
<keyword evidence="3" id="KW-0804">Transcription</keyword>
<dbReference type="Pfam" id="PF00853">
    <property type="entry name" value="Runt"/>
    <property type="match status" value="1"/>
</dbReference>
<dbReference type="OrthoDB" id="10029800at2759"/>
<dbReference type="InterPro" id="IPR000040">
    <property type="entry name" value="AML1_Runt"/>
</dbReference>
<name>A0A1V9XDF7_9ACAR</name>
<dbReference type="PANTHER" id="PTHR11950">
    <property type="entry name" value="RUNT RELATED"/>
    <property type="match status" value="1"/>
</dbReference>
<dbReference type="PROSITE" id="PS51062">
    <property type="entry name" value="RUNT"/>
    <property type="match status" value="1"/>
</dbReference>
<comment type="subcellular location">
    <subcellularLocation>
        <location evidence="1">Nucleus</location>
    </subcellularLocation>
</comment>
<dbReference type="AlphaFoldDB" id="A0A1V9XDF7"/>
<dbReference type="GO" id="GO:0005634">
    <property type="term" value="C:nucleus"/>
    <property type="evidence" value="ECO:0007669"/>
    <property type="project" value="UniProtKB-SubCell"/>
</dbReference>
<evidence type="ECO:0000259" key="5">
    <source>
        <dbReference type="PROSITE" id="PS51062"/>
    </source>
</evidence>
<gene>
    <name evidence="6" type="ORF">BIW11_03962</name>
</gene>